<dbReference type="SMART" id="SM00966">
    <property type="entry name" value="SpoVT_AbrB"/>
    <property type="match status" value="1"/>
</dbReference>
<dbReference type="Proteomes" id="UP000297352">
    <property type="component" value="Unassembled WGS sequence"/>
</dbReference>
<proteinExistence type="predicted"/>
<dbReference type="GeneID" id="93339898"/>
<protein>
    <submittedName>
        <fullName evidence="2">AbrB/MazE/SpoVT family DNA-binding domain-containing protein</fullName>
    </submittedName>
</protein>
<dbReference type="InterPro" id="IPR007159">
    <property type="entry name" value="SpoVT-AbrB_dom"/>
</dbReference>
<keyword evidence="2" id="KW-0238">DNA-binding</keyword>
<dbReference type="EMBL" id="RQGI01000049">
    <property type="protein sequence ID" value="TGL68847.1"/>
    <property type="molecule type" value="Genomic_DNA"/>
</dbReference>
<evidence type="ECO:0000313" key="2">
    <source>
        <dbReference type="EMBL" id="TGL68847.1"/>
    </source>
</evidence>
<dbReference type="Gene3D" id="2.10.260.10">
    <property type="match status" value="1"/>
</dbReference>
<keyword evidence="3" id="KW-1185">Reference proteome</keyword>
<evidence type="ECO:0000259" key="1">
    <source>
        <dbReference type="SMART" id="SM00966"/>
    </source>
</evidence>
<dbReference type="Pfam" id="PF04014">
    <property type="entry name" value="MazE_antitoxin"/>
    <property type="match status" value="1"/>
</dbReference>
<evidence type="ECO:0000313" key="3">
    <source>
        <dbReference type="Proteomes" id="UP000297352"/>
    </source>
</evidence>
<comment type="caution">
    <text evidence="2">The sequence shown here is derived from an EMBL/GenBank/DDBJ whole genome shotgun (WGS) entry which is preliminary data.</text>
</comment>
<dbReference type="SUPFAM" id="SSF89447">
    <property type="entry name" value="AbrB/MazE/MraZ-like"/>
    <property type="match status" value="1"/>
</dbReference>
<gene>
    <name evidence="2" type="ORF">EHQ60_13340</name>
</gene>
<reference evidence="3" key="1">
    <citation type="journal article" date="2019" name="PLoS Negl. Trop. Dis.">
        <title>Revisiting the worldwide diversity of Leptospira species in the environment.</title>
        <authorList>
            <person name="Vincent A.T."/>
            <person name="Schiettekatte O."/>
            <person name="Bourhy P."/>
            <person name="Veyrier F.J."/>
            <person name="Picardeau M."/>
        </authorList>
    </citation>
    <scope>NUCLEOTIDE SEQUENCE [LARGE SCALE GENOMIC DNA]</scope>
    <source>
        <strain evidence="3">201702449</strain>
    </source>
</reference>
<dbReference type="GO" id="GO:0003677">
    <property type="term" value="F:DNA binding"/>
    <property type="evidence" value="ECO:0007669"/>
    <property type="project" value="UniProtKB-KW"/>
</dbReference>
<name>A0ABY2MLL9_9LEPT</name>
<organism evidence="2 3">
    <name type="scientific">Leptospira levettii</name>
    <dbReference type="NCBI Taxonomy" id="2023178"/>
    <lineage>
        <taxon>Bacteria</taxon>
        <taxon>Pseudomonadati</taxon>
        <taxon>Spirochaetota</taxon>
        <taxon>Spirochaetia</taxon>
        <taxon>Leptospirales</taxon>
        <taxon>Leptospiraceae</taxon>
        <taxon>Leptospira</taxon>
    </lineage>
</organism>
<dbReference type="InterPro" id="IPR037914">
    <property type="entry name" value="SpoVT-AbrB_sf"/>
</dbReference>
<accession>A0ABY2MLL9</accession>
<sequence>MRVAVIQIGNSRGIRIPKAVLEECHIDDTVDLKIDGEKIIISPGKERPRKTWATQFQEMAKQNDDSLVLPDDLDLEAEDWEW</sequence>
<dbReference type="RefSeq" id="WP_100718367.1">
    <property type="nucleotide sequence ID" value="NZ_JAMQPU010000001.1"/>
</dbReference>
<feature type="domain" description="SpoVT-AbrB" evidence="1">
    <location>
        <begin position="6"/>
        <end position="49"/>
    </location>
</feature>